<dbReference type="PANTHER" id="PTHR38445">
    <property type="entry name" value="HTH-TYPE TRANSCRIPTIONAL REPRESSOR YTRA"/>
    <property type="match status" value="1"/>
</dbReference>
<evidence type="ECO:0000256" key="3">
    <source>
        <dbReference type="ARBA" id="ARBA00023163"/>
    </source>
</evidence>
<gene>
    <name evidence="5" type="ORF">TPAS_1684</name>
</gene>
<dbReference type="AlphaFoldDB" id="A0A1W1IG53"/>
<evidence type="ECO:0000313" key="5">
    <source>
        <dbReference type="EMBL" id="SLM52004.1"/>
    </source>
</evidence>
<dbReference type="RefSeq" id="WP_232309336.1">
    <property type="nucleotide sequence ID" value="NZ_FONM01000017.1"/>
</dbReference>
<proteinExistence type="predicted"/>
<evidence type="ECO:0000313" key="6">
    <source>
        <dbReference type="Proteomes" id="UP000195985"/>
    </source>
</evidence>
<dbReference type="PANTHER" id="PTHR38445:SF6">
    <property type="entry name" value="GNTR-FAMILY TRANSCRIPTIONAL REGULATOR"/>
    <property type="match status" value="1"/>
</dbReference>
<keyword evidence="1" id="KW-0805">Transcription regulation</keyword>
<dbReference type="Proteomes" id="UP000195985">
    <property type="component" value="Unassembled WGS sequence"/>
</dbReference>
<dbReference type="InterPro" id="IPR000524">
    <property type="entry name" value="Tscrpt_reg_HTH_GntR"/>
</dbReference>
<dbReference type="EMBL" id="FWEY01000004">
    <property type="protein sequence ID" value="SLM52004.1"/>
    <property type="molecule type" value="Genomic_DNA"/>
</dbReference>
<feature type="domain" description="HTH gntR-type" evidence="4">
    <location>
        <begin position="7"/>
        <end position="75"/>
    </location>
</feature>
<keyword evidence="6" id="KW-1185">Reference proteome</keyword>
<evidence type="ECO:0000256" key="1">
    <source>
        <dbReference type="ARBA" id="ARBA00023015"/>
    </source>
</evidence>
<dbReference type="STRING" id="43064.SAMN04488086_11733"/>
<dbReference type="SMART" id="SM00345">
    <property type="entry name" value="HTH_GNTR"/>
    <property type="match status" value="1"/>
</dbReference>
<keyword evidence="3" id="KW-0804">Transcription</keyword>
<sequence length="123" mass="14068">MIFDKRSPVYEQIIEMHKQKIVSGAFQPGQEIPSRRELATQLKVNPNTVQRAYKEMEGLGLIYTDGNSLSKITESQSKIQTLRQELLDEALQGFIETVRTIGLEDEAVLDLIKKRLKEVHVND</sequence>
<dbReference type="Gene3D" id="1.10.10.10">
    <property type="entry name" value="Winged helix-like DNA-binding domain superfamily/Winged helix DNA-binding domain"/>
    <property type="match status" value="1"/>
</dbReference>
<evidence type="ECO:0000256" key="2">
    <source>
        <dbReference type="ARBA" id="ARBA00023125"/>
    </source>
</evidence>
<dbReference type="CDD" id="cd07377">
    <property type="entry name" value="WHTH_GntR"/>
    <property type="match status" value="1"/>
</dbReference>
<evidence type="ECO:0000259" key="4">
    <source>
        <dbReference type="PROSITE" id="PS50949"/>
    </source>
</evidence>
<organism evidence="5 6">
    <name type="scientific">Trichococcus pasteurii</name>
    <dbReference type="NCBI Taxonomy" id="43064"/>
    <lineage>
        <taxon>Bacteria</taxon>
        <taxon>Bacillati</taxon>
        <taxon>Bacillota</taxon>
        <taxon>Bacilli</taxon>
        <taxon>Lactobacillales</taxon>
        <taxon>Carnobacteriaceae</taxon>
        <taxon>Trichococcus</taxon>
    </lineage>
</organism>
<dbReference type="GO" id="GO:0003700">
    <property type="term" value="F:DNA-binding transcription factor activity"/>
    <property type="evidence" value="ECO:0007669"/>
    <property type="project" value="InterPro"/>
</dbReference>
<protein>
    <submittedName>
        <fullName evidence="5">Transcription regulator hth gntr</fullName>
    </submittedName>
</protein>
<accession>A0A1W1IG53</accession>
<dbReference type="Pfam" id="PF00392">
    <property type="entry name" value="GntR"/>
    <property type="match status" value="1"/>
</dbReference>
<dbReference type="InterPro" id="IPR036388">
    <property type="entry name" value="WH-like_DNA-bd_sf"/>
</dbReference>
<dbReference type="GO" id="GO:0003677">
    <property type="term" value="F:DNA binding"/>
    <property type="evidence" value="ECO:0007669"/>
    <property type="project" value="UniProtKB-KW"/>
</dbReference>
<keyword evidence="2" id="KW-0238">DNA-binding</keyword>
<dbReference type="SUPFAM" id="SSF46785">
    <property type="entry name" value="Winged helix' DNA-binding domain"/>
    <property type="match status" value="1"/>
</dbReference>
<name>A0A1W1IG53_9LACT</name>
<dbReference type="PROSITE" id="PS50949">
    <property type="entry name" value="HTH_GNTR"/>
    <property type="match status" value="1"/>
</dbReference>
<dbReference type="InterPro" id="IPR036390">
    <property type="entry name" value="WH_DNA-bd_sf"/>
</dbReference>
<reference evidence="6" key="1">
    <citation type="submission" date="2016-04" db="EMBL/GenBank/DDBJ databases">
        <authorList>
            <person name="Strepis N."/>
        </authorList>
    </citation>
    <scope>NUCLEOTIDE SEQUENCE [LARGE SCALE GENOMIC DNA]</scope>
</reference>